<feature type="compositionally biased region" description="Polar residues" evidence="1">
    <location>
        <begin position="1027"/>
        <end position="1048"/>
    </location>
</feature>
<feature type="region of interest" description="Disordered" evidence="1">
    <location>
        <begin position="872"/>
        <end position="964"/>
    </location>
</feature>
<keyword evidence="4" id="KW-1185">Reference proteome</keyword>
<dbReference type="PANTHER" id="PTHR33775:SF2">
    <property type="entry name" value="CARDIAC-ENRICHED FHL2-INTERACTING PROTEIN"/>
    <property type="match status" value="1"/>
</dbReference>
<feature type="compositionally biased region" description="Basic and acidic residues" evidence="1">
    <location>
        <begin position="1850"/>
        <end position="1874"/>
    </location>
</feature>
<feature type="compositionally biased region" description="Polar residues" evidence="1">
    <location>
        <begin position="1572"/>
        <end position="1592"/>
    </location>
</feature>
<organism evidence="3 4">
    <name type="scientific">Tachysurus vachellii</name>
    <name type="common">Darkbarbel catfish</name>
    <name type="synonym">Pelteobagrus vachellii</name>
    <dbReference type="NCBI Taxonomy" id="175792"/>
    <lineage>
        <taxon>Eukaryota</taxon>
        <taxon>Metazoa</taxon>
        <taxon>Chordata</taxon>
        <taxon>Craniata</taxon>
        <taxon>Vertebrata</taxon>
        <taxon>Euteleostomi</taxon>
        <taxon>Actinopterygii</taxon>
        <taxon>Neopterygii</taxon>
        <taxon>Teleostei</taxon>
        <taxon>Ostariophysi</taxon>
        <taxon>Siluriformes</taxon>
        <taxon>Bagridae</taxon>
        <taxon>Tachysurus</taxon>
    </lineage>
</organism>
<dbReference type="InterPro" id="IPR052303">
    <property type="entry name" value="CEFIP"/>
</dbReference>
<feature type="region of interest" description="Disordered" evidence="1">
    <location>
        <begin position="1767"/>
        <end position="1790"/>
    </location>
</feature>
<feature type="compositionally biased region" description="Polar residues" evidence="1">
    <location>
        <begin position="936"/>
        <end position="964"/>
    </location>
</feature>
<feature type="region of interest" description="Disordered" evidence="1">
    <location>
        <begin position="2448"/>
        <end position="2471"/>
    </location>
</feature>
<feature type="region of interest" description="Disordered" evidence="1">
    <location>
        <begin position="353"/>
        <end position="374"/>
    </location>
</feature>
<reference evidence="3" key="1">
    <citation type="submission" date="2023-08" db="EMBL/GenBank/DDBJ databases">
        <title>Pelteobagrus vachellii genome.</title>
        <authorList>
            <person name="Liu H."/>
        </authorList>
    </citation>
    <scope>NUCLEOTIDE SEQUENCE</scope>
    <source>
        <strain evidence="3">PRFRI_2022a</strain>
        <tissue evidence="3">Muscle</tissue>
    </source>
</reference>
<comment type="caution">
    <text evidence="3">The sequence shown here is derived from an EMBL/GenBank/DDBJ whole genome shotgun (WGS) entry which is preliminary data.</text>
</comment>
<feature type="compositionally biased region" description="Polar residues" evidence="1">
    <location>
        <begin position="1876"/>
        <end position="1886"/>
    </location>
</feature>
<feature type="compositionally biased region" description="Basic and acidic residues" evidence="1">
    <location>
        <begin position="2312"/>
        <end position="2331"/>
    </location>
</feature>
<proteinExistence type="predicted"/>
<feature type="domain" description="DUF4585" evidence="2">
    <location>
        <begin position="2963"/>
        <end position="3035"/>
    </location>
</feature>
<feature type="compositionally biased region" description="Polar residues" evidence="1">
    <location>
        <begin position="353"/>
        <end position="369"/>
    </location>
</feature>
<evidence type="ECO:0000313" key="4">
    <source>
        <dbReference type="Proteomes" id="UP001187315"/>
    </source>
</evidence>
<evidence type="ECO:0000259" key="2">
    <source>
        <dbReference type="Pfam" id="PF15232"/>
    </source>
</evidence>
<feature type="compositionally biased region" description="Basic and acidic residues" evidence="1">
    <location>
        <begin position="2216"/>
        <end position="2232"/>
    </location>
</feature>
<feature type="compositionally biased region" description="Polar residues" evidence="1">
    <location>
        <begin position="2453"/>
        <end position="2471"/>
    </location>
</feature>
<feature type="compositionally biased region" description="Low complexity" evidence="1">
    <location>
        <begin position="902"/>
        <end position="911"/>
    </location>
</feature>
<feature type="compositionally biased region" description="Polar residues" evidence="1">
    <location>
        <begin position="2905"/>
        <end position="2924"/>
    </location>
</feature>
<evidence type="ECO:0000313" key="3">
    <source>
        <dbReference type="EMBL" id="KAK2852667.1"/>
    </source>
</evidence>
<feature type="compositionally biased region" description="Basic and acidic residues" evidence="1">
    <location>
        <begin position="1926"/>
        <end position="1938"/>
    </location>
</feature>
<dbReference type="GO" id="GO:0030018">
    <property type="term" value="C:Z disc"/>
    <property type="evidence" value="ECO:0007669"/>
    <property type="project" value="TreeGrafter"/>
</dbReference>
<feature type="compositionally biased region" description="Basic residues" evidence="1">
    <location>
        <begin position="2886"/>
        <end position="2895"/>
    </location>
</feature>
<feature type="region of interest" description="Disordered" evidence="1">
    <location>
        <begin position="594"/>
        <end position="624"/>
    </location>
</feature>
<feature type="compositionally biased region" description="Basic residues" evidence="1">
    <location>
        <begin position="9"/>
        <end position="19"/>
    </location>
</feature>
<gene>
    <name evidence="3" type="ORF">Q7C36_007868</name>
</gene>
<feature type="region of interest" description="Disordered" evidence="1">
    <location>
        <begin position="1548"/>
        <end position="1628"/>
    </location>
</feature>
<dbReference type="Pfam" id="PF15232">
    <property type="entry name" value="DUF4585"/>
    <property type="match status" value="1"/>
</dbReference>
<dbReference type="Proteomes" id="UP001187315">
    <property type="component" value="Unassembled WGS sequence"/>
</dbReference>
<feature type="region of interest" description="Disordered" evidence="1">
    <location>
        <begin position="2742"/>
        <end position="2762"/>
    </location>
</feature>
<feature type="region of interest" description="Disordered" evidence="1">
    <location>
        <begin position="1"/>
        <end position="38"/>
    </location>
</feature>
<feature type="compositionally biased region" description="Polar residues" evidence="1">
    <location>
        <begin position="2680"/>
        <end position="2692"/>
    </location>
</feature>
<feature type="compositionally biased region" description="Basic and acidic residues" evidence="1">
    <location>
        <begin position="487"/>
        <end position="507"/>
    </location>
</feature>
<feature type="compositionally biased region" description="Basic and acidic residues" evidence="1">
    <location>
        <begin position="1607"/>
        <end position="1628"/>
    </location>
</feature>
<feature type="compositionally biased region" description="Polar residues" evidence="1">
    <location>
        <begin position="2386"/>
        <end position="2396"/>
    </location>
</feature>
<dbReference type="InterPro" id="IPR027838">
    <property type="entry name" value="DUF4585"/>
</dbReference>
<dbReference type="EMBL" id="JAVHJS010000007">
    <property type="protein sequence ID" value="KAK2852667.1"/>
    <property type="molecule type" value="Genomic_DNA"/>
</dbReference>
<sequence>MSSLEKRQAGRRGSTHGPRKCSDGISDTSSVGSFMDDTDREVSSLTDRAFRSLCIGEDAVYNDMEVSSPADQHIVFAQEALQKNDLRTTCQEFSSHDIQCEETERKPELASTFQHSCVVVAQEHVFREKSLSYISNGCMEGTWQQKRSTSRVSSLIKDFSSGENYCDSGAPDTVQDKYQDFNNKLWNKSALLSVQSELSEVNSGYNTNFKSGPLQSHVNNFHAVARMNSATSSKTKFKALNTNNLFFHSEFSPFQLWKDYNRFPFERDEPSGVVSTSGFPRWYDSALYKELSATHRILSSPAEGKQFTQRKFEDIAASQCSRSTVIQKASAIEKRCESEISSNCPPWKNNSFVKSKLPSNRPSTVSPTNEKVHRPDSSLLYHSRNTLEIQHKVGRVGSSEMSSRTTPFNITQLLTPVIPVRQETETSEILQFAHTPLGIECDSDLKAQSDVKQLRDSYKSKASSLLFNLKDNRKRVKSTYSPTKFKISEISDRNKQASKQEGRESRLSETSGSKVPNQEHTAASAAWELCNPVQTNYDLSLLQTTEHKRYADKSPNSMTLVSRYGNTNSNISHLGSQNSHPDSLTNRDSEHYEVLTNSGHGSSGGCPVGHINDSMRTFGTKPEKEKISKAQLPAHLSADMSVKQTFFSREDDAHQNFKESKNFVKKASVGYINKHMKEMVNNNEIQDALPYKGEIATLIEMDKQRKVNAKQYLPLVNESYTMRKEICTNKVNENVNGSWLPRDKQIQETESSFQKYTEKCFSKKQVKDDHTTTPATSETFYEFQHNGLQKMANNRRGSEMTTYEKAEVSLQRNIKHATSDIETAKDYSPRTQFLQSVEEKYRYNEGSVAYQPYKYELNKQWHIATTENRHNKGEECMSRQPQHSEMKALQSGESNYAHSRSRTSCTQQQSTADSAKTSQRNWITEDRAKTVEHKPTSQVYNKQGHMNTGNKVPNTQRTSQNSSQTRVDRFNINDILSVRDSEQAKRIRENKSGFNCRVGDPNKLENVTSPVTSDVAEDIAAKFEPSKLQSRAQQDGNSQSKHGNTKVSNGYVRKESHIPNDVKERLGKDIFINNENDKFTLRALSYKEKGQTKHEMLTSKLKAHAQKEISAIKEKGLAKHTIPSRNPMKQSSAISNDKGQIIQEVLSPQKEITAEKLNHLFQDITYSSVPLYKEQRNQGKGEPKNESLTAEKVELHTKEMGSETDKVTTEKERTKIPMVKYQEVKITDVDKKNCEAQKFVKNYVHQSNMQSKENQLIKPSTDNEEVRSTNDYVVANGKNPAKSFSRSPNLRDFNNEESIVKKEDKTSSNLPKTCTSNDTEYSSFKQEVLVKTDTNHRILYNISGEALTLERSVNKGKEQLSNVNTAKPTVDSNAASQKCYDLAQATKSKDDKRKESTLTLANARELEINTRQDETPTDWMKDNVPAVEKTMEFTETAFCKTAFLNKQTVNTEQVSEHLQSGASENQPVLSEILPKASNQMYCKPNTEPIEKETWLEQVNIQAEAIQTCKTNEDASLQQLQHTEAHARKDLGSQTNLSLNKPVRMKLDSSEEYQYSPHPEPQTKQPHSENSEVQKTVSQLQLNTRQENQNQQIIRDKEINEDNNQQLKDSESDPDTEHHTQKAKAFQEHIESAPMETKQSNDDIRINNSDSLPCSEHEKSEEKIFMPNITINGKDQQLSGHPANDQSTDITNPVPESHVIHIASKEDSSPTNEPVIYSICVSSTSEAVSEDEPIIYRISVSSLSDASIIPGPENQEKYQKQLSVEQVEKDDKETFGSKNNESEFLESKEESKDVKLILNNKMEEEETVVRKCDSPTSKDKLDYYRSTEVDNISSSYKSLSAKYGLPNGDTIHVESDQKEQDKNQGNEKDEKEESIHNALQKTQNNTIDKGRSPVEKLTSADFTKKHSPESRKSKSPEDSPELLSNADKTHEQNDSHSEQELQIANEGCRAEGDEVLSDRNTKEDVSANQEVLMSKVVLVCEDFMDTQSAKQIKENGNVQLKENKQVGQNVQKMETGQNENDVDVVNKNAEMVHVKCETDSQLTPGFNSSNINNKSLKHTCNDSSQPSSKVSTNDCQISIKTQNTGMSSFQSSQNVINQTGNTKSPTLKYRTPEECVVDALKQEKASTEHLQSKDKTALQINRKEMVSKSKFPELEQAKFVKSNEVNVSRVKDSQKEILNFNNEQTNENDSSNQNQIKYAFPAGKTDQSVFTQPDIPLEDKEEHKNDIKSETKTVRTSIAAPPNKEMENDQNKTSANAITKASPALGVTADDIAMSENEKWKRKPTQKEREIIRNEVMPLNKDSKTASSVIKGNKGDAECESSKSEKNLKEAKTQPQSSGKVLRDKHDQLSNVYNPENEAFPEKKGNKYDGKNTFESNPHSKYHDTVLSKQEGSFTKSEVTHREKKMTRPEISALADYARLRVISAEDDTITEKDLLQKMNTYQKYNLKTGEPQKANSSISLHDTEQSKQPSVNTISENLNATTPLRVHERRTYKITDEILVGHQQCLPRGETVAYPKVGSLAKSSDDRVCAVKDTESTKEKTLTNHIQSNTKRSLTAREYRYSRSHEVHQPENPQALHAVHTQIESKNEPKTKQSPNANMLEKNVYPQVKNSQCEAQVSVETELNNANRHADNQIKAEVKDEETSEELQYYIVNAIESETKPKNNHETHSLIFSKKDLTENPATASRSNTSSPAMGKPILFRVKDNTGKTSSVTKTVRPCFHRSFSEDFSICSPVDSYHGSEHVDYDNENNPKESDTSPVLQSVTSHRLSSAKEIQARNRLLSPGFMAPREPRSYNRRSHVIEGDESRSLISSVSDNAQGLATSSVVMTKSRDFDTEHMRRTYARPESSCYERPESACYERPESACSDMRPASKPPSVPPKTEKALRRAKRLTSRRTRQEEDKMASDTQVQSESKSIRTVSSLPASPMVQMSTSQTVQASPPISHYHVEPNYAPPAPTIVAHSFPMTQRKFLQDPNSGQIFMVDMPVQVKTKTFFDPETGKYLQLNVRQKAQSTLTQPASLEVLGHPYVVYPGFLPMSVSVSSIPSVRSSSQMSAPATLTEDLNRLKASHEPSEQEIFERERHRNVQQHNRPGYRTCEQTHRESLHNENVRMTPRQTHIIKMSELEDFAIENT</sequence>
<name>A0AA88N7E8_TACVA</name>
<feature type="compositionally biased region" description="Basic and acidic residues" evidence="1">
    <location>
        <begin position="2359"/>
        <end position="2371"/>
    </location>
</feature>
<feature type="compositionally biased region" description="Polar residues" evidence="1">
    <location>
        <begin position="912"/>
        <end position="922"/>
    </location>
</feature>
<feature type="region of interest" description="Disordered" evidence="1">
    <location>
        <begin position="2296"/>
        <end position="2406"/>
    </location>
</feature>
<feature type="region of interest" description="Disordered" evidence="1">
    <location>
        <begin position="487"/>
        <end position="520"/>
    </location>
</feature>
<evidence type="ECO:0000256" key="1">
    <source>
        <dbReference type="SAM" id="MobiDB-lite"/>
    </source>
</evidence>
<feature type="compositionally biased region" description="Polar residues" evidence="1">
    <location>
        <begin position="508"/>
        <end position="520"/>
    </location>
</feature>
<feature type="compositionally biased region" description="Basic and acidic residues" evidence="1">
    <location>
        <begin position="1901"/>
        <end position="1916"/>
    </location>
</feature>
<feature type="region of interest" description="Disordered" evidence="1">
    <location>
        <begin position="2214"/>
        <end position="2252"/>
    </location>
</feature>
<dbReference type="GO" id="GO:0070886">
    <property type="term" value="P:positive regulation of calcineurin-NFAT signaling cascade"/>
    <property type="evidence" value="ECO:0007669"/>
    <property type="project" value="TreeGrafter"/>
</dbReference>
<protein>
    <recommendedName>
        <fullName evidence="2">DUF4585 domain-containing protein</fullName>
    </recommendedName>
</protein>
<feature type="compositionally biased region" description="Basic and acidic residues" evidence="1">
    <location>
        <begin position="872"/>
        <end position="886"/>
    </location>
</feature>
<dbReference type="PANTHER" id="PTHR33775">
    <property type="entry name" value="CARDIAC-ENRICHED FHL2-INTERACTING PROTEIN-RELATED"/>
    <property type="match status" value="1"/>
</dbReference>
<accession>A0AA88N7E8</accession>
<feature type="compositionally biased region" description="Basic and acidic residues" evidence="1">
    <location>
        <begin position="923"/>
        <end position="935"/>
    </location>
</feature>
<feature type="region of interest" description="Disordered" evidence="1">
    <location>
        <begin position="2861"/>
        <end position="2924"/>
    </location>
</feature>
<feature type="region of interest" description="Disordered" evidence="1">
    <location>
        <begin position="1832"/>
        <end position="1940"/>
    </location>
</feature>
<feature type="region of interest" description="Disordered" evidence="1">
    <location>
        <begin position="2676"/>
        <end position="2695"/>
    </location>
</feature>
<feature type="compositionally biased region" description="Basic and acidic residues" evidence="1">
    <location>
        <begin position="2742"/>
        <end position="2755"/>
    </location>
</feature>
<feature type="region of interest" description="Disordered" evidence="1">
    <location>
        <begin position="1024"/>
        <end position="1058"/>
    </location>
</feature>